<protein>
    <recommendedName>
        <fullName evidence="2">site-specific DNA-methyltransferase (adenine-specific)</fullName>
        <ecNumber evidence="2">2.1.1.72</ecNumber>
    </recommendedName>
</protein>
<keyword evidence="3" id="KW-0489">Methyltransferase</keyword>
<dbReference type="Gene3D" id="1.20.1260.30">
    <property type="match status" value="1"/>
</dbReference>
<keyword evidence="5" id="KW-0949">S-adenosyl-L-methionine</keyword>
<evidence type="ECO:0000259" key="10">
    <source>
        <dbReference type="Pfam" id="PF12161"/>
    </source>
</evidence>
<evidence type="ECO:0000256" key="3">
    <source>
        <dbReference type="ARBA" id="ARBA00022603"/>
    </source>
</evidence>
<dbReference type="PANTHER" id="PTHR42933">
    <property type="entry name" value="SLR6095 PROTEIN"/>
    <property type="match status" value="1"/>
</dbReference>
<dbReference type="GO" id="GO:0009007">
    <property type="term" value="F:site-specific DNA-methyltransferase (adenine-specific) activity"/>
    <property type="evidence" value="ECO:0007669"/>
    <property type="project" value="UniProtKB-EC"/>
</dbReference>
<dbReference type="AlphaFoldDB" id="A0A1I3B3V3"/>
<evidence type="ECO:0000256" key="4">
    <source>
        <dbReference type="ARBA" id="ARBA00022679"/>
    </source>
</evidence>
<dbReference type="EC" id="2.1.1.72" evidence="2"/>
<dbReference type="InterPro" id="IPR029063">
    <property type="entry name" value="SAM-dependent_MTases_sf"/>
</dbReference>
<feature type="domain" description="N6 adenine-specific DNA methyltransferase N-terminal" evidence="10">
    <location>
        <begin position="11"/>
        <end position="161"/>
    </location>
</feature>
<dbReference type="GO" id="GO:0003677">
    <property type="term" value="F:DNA binding"/>
    <property type="evidence" value="ECO:0007669"/>
    <property type="project" value="InterPro"/>
</dbReference>
<dbReference type="PROSITE" id="PS00092">
    <property type="entry name" value="N6_MTASE"/>
    <property type="match status" value="1"/>
</dbReference>
<name>A0A1I3B3V3_9LACT</name>
<feature type="domain" description="DNA methylase adenine-specific" evidence="9">
    <location>
        <begin position="171"/>
        <end position="478"/>
    </location>
</feature>
<dbReference type="GO" id="GO:0032259">
    <property type="term" value="P:methylation"/>
    <property type="evidence" value="ECO:0007669"/>
    <property type="project" value="UniProtKB-KW"/>
</dbReference>
<dbReference type="Proteomes" id="UP000198668">
    <property type="component" value="Unassembled WGS sequence"/>
</dbReference>
<dbReference type="PANTHER" id="PTHR42933:SF1">
    <property type="entry name" value="SITE-SPECIFIC DNA-METHYLTRANSFERASE (ADENINE-SPECIFIC)"/>
    <property type="match status" value="1"/>
</dbReference>
<accession>A0A1I3B3V3</accession>
<reference evidence="11 12" key="1">
    <citation type="submission" date="2016-10" db="EMBL/GenBank/DDBJ databases">
        <authorList>
            <person name="de Groot N.N."/>
        </authorList>
    </citation>
    <scope>NUCLEOTIDE SEQUENCE [LARGE SCALE GENOMIC DNA]</scope>
    <source>
        <strain evidence="11 12">DSM 27630</strain>
    </source>
</reference>
<dbReference type="InterPro" id="IPR038333">
    <property type="entry name" value="T1MK-like_N_sf"/>
</dbReference>
<evidence type="ECO:0000313" key="12">
    <source>
        <dbReference type="Proteomes" id="UP000198668"/>
    </source>
</evidence>
<evidence type="ECO:0000256" key="7">
    <source>
        <dbReference type="ARBA" id="ARBA00047942"/>
    </source>
</evidence>
<evidence type="ECO:0000256" key="5">
    <source>
        <dbReference type="ARBA" id="ARBA00022691"/>
    </source>
</evidence>
<dbReference type="InterPro" id="IPR004546">
    <property type="entry name" value="Restrct_endonuc_T1M"/>
</dbReference>
<comment type="similarity">
    <text evidence="1">Belongs to the N(4)/N(6)-methyltransferase family.</text>
</comment>
<gene>
    <name evidence="11" type="ORF">SAMN04489868_103108</name>
</gene>
<dbReference type="NCBIfam" id="TIGR00497">
    <property type="entry name" value="hsdM"/>
    <property type="match status" value="1"/>
</dbReference>
<organism evidence="11 12">
    <name type="scientific">Pisciglobus halotolerans</name>
    <dbReference type="NCBI Taxonomy" id="745365"/>
    <lineage>
        <taxon>Bacteria</taxon>
        <taxon>Bacillati</taxon>
        <taxon>Bacillota</taxon>
        <taxon>Bacilli</taxon>
        <taxon>Lactobacillales</taxon>
        <taxon>Carnobacteriaceae</taxon>
    </lineage>
</organism>
<dbReference type="InterPro" id="IPR003356">
    <property type="entry name" value="DNA_methylase_A-5"/>
</dbReference>
<dbReference type="PRINTS" id="PR00507">
    <property type="entry name" value="N12N6MTFRASE"/>
</dbReference>
<proteinExistence type="inferred from homology"/>
<keyword evidence="6" id="KW-0680">Restriction system</keyword>
<dbReference type="Pfam" id="PF12161">
    <property type="entry name" value="HsdM_N"/>
    <property type="match status" value="1"/>
</dbReference>
<dbReference type="Gene3D" id="3.40.50.150">
    <property type="entry name" value="Vaccinia Virus protein VP39"/>
    <property type="match status" value="1"/>
</dbReference>
<feature type="coiled-coil region" evidence="8">
    <location>
        <begin position="482"/>
        <end position="509"/>
    </location>
</feature>
<dbReference type="InterPro" id="IPR002052">
    <property type="entry name" value="DNA_methylase_N6_adenine_CS"/>
</dbReference>
<dbReference type="InterPro" id="IPR051537">
    <property type="entry name" value="DNA_Adenine_Mtase"/>
</dbReference>
<dbReference type="Pfam" id="PF02384">
    <property type="entry name" value="N6_Mtase"/>
    <property type="match status" value="1"/>
</dbReference>
<dbReference type="InterPro" id="IPR022749">
    <property type="entry name" value="D12N6_MeTrfase_N"/>
</dbReference>
<sequence length="536" mass="61106">MAQKNSKTLYQALWNSADILRSKMDANEYKSYLLGLVFYKYLSDKMLYHAADLLEEKVSDLNEAQKVYSEAYQDLDIKDDLLENLQYDFSYTLEPNLTFTALVQRIYKGTFQLEDLAQGFRDIEQSHEIFENLFEDVDLYSKKLGSTPQKQNQTISDVMKELATLELAHEGDALGDAYEYLIGQFASDSGKKAGEFYTPQPVSQLMTRIVLHGKENQKGFSVYDPTMGSGSLLLNAKKYSNEPGTILYFGQELNTSTYNLARMNMILHGVDMSNQFLHNSDTLDQDWPTEEPTNFDGVLMNPPYSAKWSAEKGFLDDPRFSMYGVLAPKSKADFAFLLHGYYHLKDTGVMAIVLPHGVLFRGNAEGKIRKILLENGAIDTVIGLPANIFFNTSIPTTVIILKKNRSSKDVLFIDASSGFEKAKNQNLLKEEHIEKILQTYIKREDVEKYAHVADFEEIKENDFNLNIPRYVDTFEEEEEISLTELSMEMVETQKEIQKAETELFSLFNELHGTNEEADKELQQFMKALGIGGETNE</sequence>
<comment type="catalytic activity">
    <reaction evidence="7">
        <text>a 2'-deoxyadenosine in DNA + S-adenosyl-L-methionine = an N(6)-methyl-2'-deoxyadenosine in DNA + S-adenosyl-L-homocysteine + H(+)</text>
        <dbReference type="Rhea" id="RHEA:15197"/>
        <dbReference type="Rhea" id="RHEA-COMP:12418"/>
        <dbReference type="Rhea" id="RHEA-COMP:12419"/>
        <dbReference type="ChEBI" id="CHEBI:15378"/>
        <dbReference type="ChEBI" id="CHEBI:57856"/>
        <dbReference type="ChEBI" id="CHEBI:59789"/>
        <dbReference type="ChEBI" id="CHEBI:90615"/>
        <dbReference type="ChEBI" id="CHEBI:90616"/>
        <dbReference type="EC" id="2.1.1.72"/>
    </reaction>
</comment>
<dbReference type="GO" id="GO:0008170">
    <property type="term" value="F:N-methyltransferase activity"/>
    <property type="evidence" value="ECO:0007669"/>
    <property type="project" value="InterPro"/>
</dbReference>
<evidence type="ECO:0000256" key="1">
    <source>
        <dbReference type="ARBA" id="ARBA00006594"/>
    </source>
</evidence>
<keyword evidence="12" id="KW-1185">Reference proteome</keyword>
<dbReference type="RefSeq" id="WP_092091165.1">
    <property type="nucleotide sequence ID" value="NZ_FOQE01000003.1"/>
</dbReference>
<evidence type="ECO:0000256" key="2">
    <source>
        <dbReference type="ARBA" id="ARBA00011900"/>
    </source>
</evidence>
<dbReference type="OrthoDB" id="9814572at2"/>
<evidence type="ECO:0000256" key="8">
    <source>
        <dbReference type="SAM" id="Coils"/>
    </source>
</evidence>
<keyword evidence="4" id="KW-0808">Transferase</keyword>
<dbReference type="EMBL" id="FOQE01000003">
    <property type="protein sequence ID" value="SFH56880.1"/>
    <property type="molecule type" value="Genomic_DNA"/>
</dbReference>
<keyword evidence="8" id="KW-0175">Coiled coil</keyword>
<evidence type="ECO:0000313" key="11">
    <source>
        <dbReference type="EMBL" id="SFH56880.1"/>
    </source>
</evidence>
<evidence type="ECO:0000256" key="6">
    <source>
        <dbReference type="ARBA" id="ARBA00022747"/>
    </source>
</evidence>
<evidence type="ECO:0000259" key="9">
    <source>
        <dbReference type="Pfam" id="PF02384"/>
    </source>
</evidence>
<dbReference type="SUPFAM" id="SSF53335">
    <property type="entry name" value="S-adenosyl-L-methionine-dependent methyltransferases"/>
    <property type="match status" value="1"/>
</dbReference>
<dbReference type="GO" id="GO:0009307">
    <property type="term" value="P:DNA restriction-modification system"/>
    <property type="evidence" value="ECO:0007669"/>
    <property type="project" value="UniProtKB-KW"/>
</dbReference>